<accession>A0AAC9LI22</accession>
<dbReference type="InterPro" id="IPR046253">
    <property type="entry name" value="DUF6286"/>
</dbReference>
<evidence type="ECO:0000259" key="2">
    <source>
        <dbReference type="Pfam" id="PF19803"/>
    </source>
</evidence>
<keyword evidence="1" id="KW-1133">Transmembrane helix</keyword>
<keyword evidence="4" id="KW-1185">Reference proteome</keyword>
<dbReference type="AlphaFoldDB" id="A0AAC9LI22"/>
<gene>
    <name evidence="3" type="ORF">UA74_23660</name>
</gene>
<proteinExistence type="predicted"/>
<keyword evidence="1" id="KW-0472">Membrane</keyword>
<reference evidence="4" key="1">
    <citation type="submission" date="2016-06" db="EMBL/GenBank/DDBJ databases">
        <title>Complete genome sequence of Actinoalloteichus fjordicus DSM 46855 (=ADI127-17), type strain of the new species Actinoalloteichus fjordicus.</title>
        <authorList>
            <person name="Ruckert C."/>
            <person name="Nouioui I."/>
            <person name="Willmese J."/>
            <person name="van Wezel G."/>
            <person name="Klenk H.-P."/>
            <person name="Kalinowski J."/>
            <person name="Zotchev S.B."/>
        </authorList>
    </citation>
    <scope>NUCLEOTIDE SEQUENCE [LARGE SCALE GENOMIC DNA]</scope>
    <source>
        <strain evidence="4">ADI127-7</strain>
    </source>
</reference>
<name>A0AAC9LI22_9PSEU</name>
<evidence type="ECO:0000313" key="4">
    <source>
        <dbReference type="Proteomes" id="UP000185511"/>
    </source>
</evidence>
<evidence type="ECO:0000313" key="3">
    <source>
        <dbReference type="EMBL" id="APU16750.1"/>
    </source>
</evidence>
<dbReference type="RefSeq" id="WP_075765513.1">
    <property type="nucleotide sequence ID" value="NZ_CP016076.1"/>
</dbReference>
<dbReference type="Pfam" id="PF19803">
    <property type="entry name" value="DUF6286"/>
    <property type="match status" value="1"/>
</dbReference>
<keyword evidence="1" id="KW-0812">Transmembrane</keyword>
<sequence length="178" mass="19711">MRLLVRLLATLVGLGLAVAGVLLVVEVSWSWLRPGSAPLLVPWRTWLEHGTRLDWADREVLAGSLLTITAGLLLCTAASAARRRELPLADLCPEVSVTTSSRSVARLIVHRLRAEGDVADVAVHADRRRIRVRVVGSRPGSRELRPRLLDVTRKLVADLPLREQPRIAVDVRGERQPR</sequence>
<feature type="transmembrane region" description="Helical" evidence="1">
    <location>
        <begin position="60"/>
        <end position="81"/>
    </location>
</feature>
<protein>
    <recommendedName>
        <fullName evidence="2">DUF6286 domain-containing protein</fullName>
    </recommendedName>
</protein>
<dbReference type="KEGG" id="acad:UA74_23660"/>
<evidence type="ECO:0000256" key="1">
    <source>
        <dbReference type="SAM" id="Phobius"/>
    </source>
</evidence>
<organism evidence="3 4">
    <name type="scientific">Actinoalloteichus fjordicus</name>
    <dbReference type="NCBI Taxonomy" id="1612552"/>
    <lineage>
        <taxon>Bacteria</taxon>
        <taxon>Bacillati</taxon>
        <taxon>Actinomycetota</taxon>
        <taxon>Actinomycetes</taxon>
        <taxon>Pseudonocardiales</taxon>
        <taxon>Pseudonocardiaceae</taxon>
        <taxon>Actinoalloteichus</taxon>
    </lineage>
</organism>
<dbReference type="Proteomes" id="UP000185511">
    <property type="component" value="Chromosome"/>
</dbReference>
<dbReference type="EMBL" id="CP016076">
    <property type="protein sequence ID" value="APU16750.1"/>
    <property type="molecule type" value="Genomic_DNA"/>
</dbReference>
<feature type="domain" description="DUF6286" evidence="2">
    <location>
        <begin position="72"/>
        <end position="172"/>
    </location>
</feature>